<dbReference type="PROSITE" id="PS51352">
    <property type="entry name" value="THIOREDOXIN_2"/>
    <property type="match status" value="1"/>
</dbReference>
<dbReference type="SUPFAM" id="SSF52833">
    <property type="entry name" value="Thioredoxin-like"/>
    <property type="match status" value="1"/>
</dbReference>
<feature type="signal peptide" evidence="1">
    <location>
        <begin position="1"/>
        <end position="24"/>
    </location>
</feature>
<keyword evidence="4" id="KW-1185">Reference proteome</keyword>
<dbReference type="Gene3D" id="3.40.30.10">
    <property type="entry name" value="Glutaredoxin"/>
    <property type="match status" value="1"/>
</dbReference>
<evidence type="ECO:0000313" key="4">
    <source>
        <dbReference type="Proteomes" id="UP001058461"/>
    </source>
</evidence>
<evidence type="ECO:0000313" key="3">
    <source>
        <dbReference type="EMBL" id="UTW13489.1"/>
    </source>
</evidence>
<name>A0ABY5HQK1_9GAMM</name>
<dbReference type="PANTHER" id="PTHR42852:SF18">
    <property type="entry name" value="CHROMOSOME UNDETERMINED SCAFFOLD_47, WHOLE GENOME SHOTGUN SEQUENCE"/>
    <property type="match status" value="1"/>
</dbReference>
<proteinExistence type="predicted"/>
<dbReference type="Pfam" id="PF00578">
    <property type="entry name" value="AhpC-TSA"/>
    <property type="match status" value="1"/>
</dbReference>
<dbReference type="InterPro" id="IPR000866">
    <property type="entry name" value="AhpC/TSA"/>
</dbReference>
<organism evidence="3 4">
    <name type="scientific">Marinobacterium rhizophilum</name>
    <dbReference type="NCBI Taxonomy" id="420402"/>
    <lineage>
        <taxon>Bacteria</taxon>
        <taxon>Pseudomonadati</taxon>
        <taxon>Pseudomonadota</taxon>
        <taxon>Gammaproteobacteria</taxon>
        <taxon>Oceanospirillales</taxon>
        <taxon>Oceanospirillaceae</taxon>
        <taxon>Marinobacterium</taxon>
    </lineage>
</organism>
<dbReference type="InterPro" id="IPR050553">
    <property type="entry name" value="Thioredoxin_ResA/DsbE_sf"/>
</dbReference>
<protein>
    <submittedName>
        <fullName evidence="3">TlpA family protein disulfide reductase</fullName>
    </submittedName>
</protein>
<dbReference type="InterPro" id="IPR036249">
    <property type="entry name" value="Thioredoxin-like_sf"/>
</dbReference>
<gene>
    <name evidence="3" type="ORF">KDW95_07545</name>
</gene>
<dbReference type="InterPro" id="IPR013766">
    <property type="entry name" value="Thioredoxin_domain"/>
</dbReference>
<dbReference type="EMBL" id="CP073347">
    <property type="protein sequence ID" value="UTW13489.1"/>
    <property type="molecule type" value="Genomic_DNA"/>
</dbReference>
<dbReference type="Proteomes" id="UP001058461">
    <property type="component" value="Chromosome"/>
</dbReference>
<feature type="domain" description="Thioredoxin" evidence="2">
    <location>
        <begin position="14"/>
        <end position="165"/>
    </location>
</feature>
<accession>A0ABY5HQK1</accession>
<reference evidence="3" key="1">
    <citation type="submission" date="2021-04" db="EMBL/GenBank/DDBJ databases">
        <title>Oceanospirillales bacteria with DddD are important DMSP degraders in coastal seawater.</title>
        <authorList>
            <person name="Liu J."/>
        </authorList>
    </citation>
    <scope>NUCLEOTIDE SEQUENCE</scope>
    <source>
        <strain evidence="3">D13-1</strain>
    </source>
</reference>
<sequence length="165" mass="18129">MKSILLGLGLGLAAALASPLPAQAAESVYELSFADLERNPAPLEQYRGRILLLNFWATWCPPCIREMPSMTRLQQHFNAGDLSVVAVNVGESPEAIASFRQKLDTPLAFELLLDESGSAFRELGIPGLPMSYLYDRDGTLLETVTGGHEWDSPQSIAKIEAWLQR</sequence>
<dbReference type="PANTHER" id="PTHR42852">
    <property type="entry name" value="THIOL:DISULFIDE INTERCHANGE PROTEIN DSBE"/>
    <property type="match status" value="1"/>
</dbReference>
<evidence type="ECO:0000259" key="2">
    <source>
        <dbReference type="PROSITE" id="PS51352"/>
    </source>
</evidence>
<dbReference type="CDD" id="cd02966">
    <property type="entry name" value="TlpA_like_family"/>
    <property type="match status" value="1"/>
</dbReference>
<keyword evidence="1" id="KW-0732">Signal</keyword>
<evidence type="ECO:0000256" key="1">
    <source>
        <dbReference type="SAM" id="SignalP"/>
    </source>
</evidence>
<dbReference type="RefSeq" id="WP_255855679.1">
    <property type="nucleotide sequence ID" value="NZ_CP073347.1"/>
</dbReference>
<feature type="chain" id="PRO_5046565072" evidence="1">
    <location>
        <begin position="25"/>
        <end position="165"/>
    </location>
</feature>